<gene>
    <name evidence="1" type="ORF">L1987_86906</name>
</gene>
<dbReference type="Proteomes" id="UP001056120">
    <property type="component" value="Linkage Group LG29"/>
</dbReference>
<organism evidence="1 2">
    <name type="scientific">Smallanthus sonchifolius</name>
    <dbReference type="NCBI Taxonomy" id="185202"/>
    <lineage>
        <taxon>Eukaryota</taxon>
        <taxon>Viridiplantae</taxon>
        <taxon>Streptophyta</taxon>
        <taxon>Embryophyta</taxon>
        <taxon>Tracheophyta</taxon>
        <taxon>Spermatophyta</taxon>
        <taxon>Magnoliopsida</taxon>
        <taxon>eudicotyledons</taxon>
        <taxon>Gunneridae</taxon>
        <taxon>Pentapetalae</taxon>
        <taxon>asterids</taxon>
        <taxon>campanulids</taxon>
        <taxon>Asterales</taxon>
        <taxon>Asteraceae</taxon>
        <taxon>Asteroideae</taxon>
        <taxon>Heliantheae alliance</taxon>
        <taxon>Millerieae</taxon>
        <taxon>Smallanthus</taxon>
    </lineage>
</organism>
<keyword evidence="2" id="KW-1185">Reference proteome</keyword>
<protein>
    <submittedName>
        <fullName evidence="1">Uncharacterized protein</fullName>
    </submittedName>
</protein>
<evidence type="ECO:0000313" key="2">
    <source>
        <dbReference type="Proteomes" id="UP001056120"/>
    </source>
</evidence>
<sequence>MKGGQSPKSVNSNNEGTTKETDRAENIDWEVEEMIKLRKELGIELENEDEQILQLLAFTCGAADGGVQLMELKTWSAAPDLINANDAGGYGGCDGGEEENESSHHSVSHYVAGVEDGECLLV</sequence>
<name>A0ACB8Y1G4_9ASTR</name>
<comment type="caution">
    <text evidence="1">The sequence shown here is derived from an EMBL/GenBank/DDBJ whole genome shotgun (WGS) entry which is preliminary data.</text>
</comment>
<reference evidence="1 2" key="2">
    <citation type="journal article" date="2022" name="Mol. Ecol. Resour.">
        <title>The genomes of chicory, endive, great burdock and yacon provide insights into Asteraceae paleo-polyploidization history and plant inulin production.</title>
        <authorList>
            <person name="Fan W."/>
            <person name="Wang S."/>
            <person name="Wang H."/>
            <person name="Wang A."/>
            <person name="Jiang F."/>
            <person name="Liu H."/>
            <person name="Zhao H."/>
            <person name="Xu D."/>
            <person name="Zhang Y."/>
        </authorList>
    </citation>
    <scope>NUCLEOTIDE SEQUENCE [LARGE SCALE GENOMIC DNA]</scope>
    <source>
        <strain evidence="2">cv. Yunnan</strain>
        <tissue evidence="1">Leaves</tissue>
    </source>
</reference>
<proteinExistence type="predicted"/>
<accession>A0ACB8Y1G4</accession>
<dbReference type="EMBL" id="CM042046">
    <property type="protein sequence ID" value="KAI3677283.1"/>
    <property type="molecule type" value="Genomic_DNA"/>
</dbReference>
<reference evidence="2" key="1">
    <citation type="journal article" date="2022" name="Mol. Ecol. Resour.">
        <title>The genomes of chicory, endive, great burdock and yacon provide insights into Asteraceae palaeo-polyploidization history and plant inulin production.</title>
        <authorList>
            <person name="Fan W."/>
            <person name="Wang S."/>
            <person name="Wang H."/>
            <person name="Wang A."/>
            <person name="Jiang F."/>
            <person name="Liu H."/>
            <person name="Zhao H."/>
            <person name="Xu D."/>
            <person name="Zhang Y."/>
        </authorList>
    </citation>
    <scope>NUCLEOTIDE SEQUENCE [LARGE SCALE GENOMIC DNA]</scope>
    <source>
        <strain evidence="2">cv. Yunnan</strain>
    </source>
</reference>
<evidence type="ECO:0000313" key="1">
    <source>
        <dbReference type="EMBL" id="KAI3677283.1"/>
    </source>
</evidence>